<comment type="function">
    <text evidence="1">Catalyzes the attachment of tyrosine to tRNA(Tyr) in a two-step reaction: tyrosine is first activated by ATP to form Tyr-AMP and then transferred to the acceptor end of tRNA(Tyr).</text>
</comment>
<keyword evidence="6 11" id="KW-0067">ATP-binding</keyword>
<dbReference type="GO" id="GO:0005524">
    <property type="term" value="F:ATP binding"/>
    <property type="evidence" value="ECO:0007669"/>
    <property type="project" value="UniProtKB-KW"/>
</dbReference>
<dbReference type="EMBL" id="JAVXUO010001386">
    <property type="protein sequence ID" value="KAK2982859.1"/>
    <property type="molecule type" value="Genomic_DNA"/>
</dbReference>
<protein>
    <recommendedName>
        <fullName evidence="3">tyrosine--tRNA ligase</fullName>
        <ecNumber evidence="3">6.1.1.1</ecNumber>
    </recommendedName>
    <alternativeName>
        <fullName evidence="9">Tyrosyl-tRNA synthetase</fullName>
    </alternativeName>
</protein>
<comment type="similarity">
    <text evidence="2 11">Belongs to the class-I aminoacyl-tRNA synthetase family.</text>
</comment>
<dbReference type="InterPro" id="IPR014729">
    <property type="entry name" value="Rossmann-like_a/b/a_fold"/>
</dbReference>
<dbReference type="PANTHER" id="PTHR46264">
    <property type="entry name" value="TYROSINE-TRNA LIGASE"/>
    <property type="match status" value="1"/>
</dbReference>
<dbReference type="EC" id="6.1.1.1" evidence="3"/>
<evidence type="ECO:0000256" key="3">
    <source>
        <dbReference type="ARBA" id="ARBA00013160"/>
    </source>
</evidence>
<evidence type="ECO:0000256" key="5">
    <source>
        <dbReference type="ARBA" id="ARBA00022741"/>
    </source>
</evidence>
<evidence type="ECO:0000256" key="10">
    <source>
        <dbReference type="ARBA" id="ARBA00048248"/>
    </source>
</evidence>
<dbReference type="SUPFAM" id="SSF52374">
    <property type="entry name" value="Nucleotidylyl transferase"/>
    <property type="match status" value="1"/>
</dbReference>
<keyword evidence="4 11" id="KW-0436">Ligase</keyword>
<evidence type="ECO:0000256" key="2">
    <source>
        <dbReference type="ARBA" id="ARBA00005594"/>
    </source>
</evidence>
<organism evidence="12 13">
    <name type="scientific">Escallonia rubra</name>
    <dbReference type="NCBI Taxonomy" id="112253"/>
    <lineage>
        <taxon>Eukaryota</taxon>
        <taxon>Viridiplantae</taxon>
        <taxon>Streptophyta</taxon>
        <taxon>Embryophyta</taxon>
        <taxon>Tracheophyta</taxon>
        <taxon>Spermatophyta</taxon>
        <taxon>Magnoliopsida</taxon>
        <taxon>eudicotyledons</taxon>
        <taxon>Gunneridae</taxon>
        <taxon>Pentapetalae</taxon>
        <taxon>asterids</taxon>
        <taxon>campanulids</taxon>
        <taxon>Escalloniales</taxon>
        <taxon>Escalloniaceae</taxon>
        <taxon>Escallonia</taxon>
    </lineage>
</organism>
<comment type="caution">
    <text evidence="12">The sequence shown here is derived from an EMBL/GenBank/DDBJ whole genome shotgun (WGS) entry which is preliminary data.</text>
</comment>
<evidence type="ECO:0000313" key="12">
    <source>
        <dbReference type="EMBL" id="KAK2982859.1"/>
    </source>
</evidence>
<dbReference type="GO" id="GO:0004831">
    <property type="term" value="F:tyrosine-tRNA ligase activity"/>
    <property type="evidence" value="ECO:0007669"/>
    <property type="project" value="UniProtKB-EC"/>
</dbReference>
<dbReference type="Pfam" id="PF00579">
    <property type="entry name" value="tRNA-synt_1b"/>
    <property type="match status" value="1"/>
</dbReference>
<keyword evidence="8 11" id="KW-0030">Aminoacyl-tRNA synthetase</keyword>
<keyword evidence="13" id="KW-1185">Reference proteome</keyword>
<name>A0AA88UFE8_9ASTE</name>
<dbReference type="GO" id="GO:0006437">
    <property type="term" value="P:tyrosyl-tRNA aminoacylation"/>
    <property type="evidence" value="ECO:0007669"/>
    <property type="project" value="TreeGrafter"/>
</dbReference>
<evidence type="ECO:0000256" key="7">
    <source>
        <dbReference type="ARBA" id="ARBA00022917"/>
    </source>
</evidence>
<comment type="catalytic activity">
    <reaction evidence="10">
        <text>tRNA(Tyr) + L-tyrosine + ATP = L-tyrosyl-tRNA(Tyr) + AMP + diphosphate + H(+)</text>
        <dbReference type="Rhea" id="RHEA:10220"/>
        <dbReference type="Rhea" id="RHEA-COMP:9706"/>
        <dbReference type="Rhea" id="RHEA-COMP:9707"/>
        <dbReference type="ChEBI" id="CHEBI:15378"/>
        <dbReference type="ChEBI" id="CHEBI:30616"/>
        <dbReference type="ChEBI" id="CHEBI:33019"/>
        <dbReference type="ChEBI" id="CHEBI:58315"/>
        <dbReference type="ChEBI" id="CHEBI:78442"/>
        <dbReference type="ChEBI" id="CHEBI:78536"/>
        <dbReference type="ChEBI" id="CHEBI:456215"/>
        <dbReference type="EC" id="6.1.1.1"/>
    </reaction>
</comment>
<evidence type="ECO:0000256" key="1">
    <source>
        <dbReference type="ARBA" id="ARBA00002025"/>
    </source>
</evidence>
<evidence type="ECO:0000313" key="13">
    <source>
        <dbReference type="Proteomes" id="UP001187471"/>
    </source>
</evidence>
<dbReference type="FunFam" id="3.40.50.620:FF:000085">
    <property type="entry name" value="Tyrosine--tRNA ligase 1 cytoplasmic"/>
    <property type="match status" value="1"/>
</dbReference>
<evidence type="ECO:0000256" key="9">
    <source>
        <dbReference type="ARBA" id="ARBA00033323"/>
    </source>
</evidence>
<gene>
    <name evidence="12" type="ORF">RJ640_006510</name>
</gene>
<keyword evidence="7 11" id="KW-0648">Protein biosynthesis</keyword>
<dbReference type="InterPro" id="IPR002305">
    <property type="entry name" value="aa-tRNA-synth_Ic"/>
</dbReference>
<evidence type="ECO:0000256" key="11">
    <source>
        <dbReference type="RuleBase" id="RU363036"/>
    </source>
</evidence>
<proteinExistence type="inferred from homology"/>
<reference evidence="12" key="1">
    <citation type="submission" date="2022-12" db="EMBL/GenBank/DDBJ databases">
        <title>Draft genome assemblies for two species of Escallonia (Escalloniales).</title>
        <authorList>
            <person name="Chanderbali A."/>
            <person name="Dervinis C."/>
            <person name="Anghel I."/>
            <person name="Soltis D."/>
            <person name="Soltis P."/>
            <person name="Zapata F."/>
        </authorList>
    </citation>
    <scope>NUCLEOTIDE SEQUENCE</scope>
    <source>
        <strain evidence="12">UCBG92.1500</strain>
        <tissue evidence="12">Leaf</tissue>
    </source>
</reference>
<dbReference type="Gene3D" id="1.10.240.10">
    <property type="entry name" value="Tyrosyl-Transfer RNA Synthetase"/>
    <property type="match status" value="1"/>
</dbReference>
<dbReference type="Proteomes" id="UP001187471">
    <property type="component" value="Unassembled WGS sequence"/>
</dbReference>
<keyword evidence="5 11" id="KW-0547">Nucleotide-binding</keyword>
<evidence type="ECO:0000256" key="4">
    <source>
        <dbReference type="ARBA" id="ARBA00022598"/>
    </source>
</evidence>
<dbReference type="Gene3D" id="3.40.50.620">
    <property type="entry name" value="HUPs"/>
    <property type="match status" value="2"/>
</dbReference>
<evidence type="ECO:0000256" key="6">
    <source>
        <dbReference type="ARBA" id="ARBA00022840"/>
    </source>
</evidence>
<accession>A0AA88UFE8</accession>
<sequence>DSDECWEECIQEDELMNLLTKKPQPIFYDGSDPSGRMRIAQGVMKTINVNKLTSAGCKVKIWIADWFAQLNNKMRGDLNKIQTVGRYFIEMWKAMRMKLEGGHELNSPAHEYWPLVMDKAWTNKLSKILRCVQIMGRSELDELTAAQIFYPCMHFGFTYDWKQEQFLSPDALALKHADVKVKIKKAYCPPKVIQGNPCLDYIIFIFKVERGPDNGSSSKKVEEDYENMTCISRRKFLWSMYLQRVTNVDEERVLVWWNRNPVPISQRDLEPRSVIRSQYRNDLWVSVLPKPNQIPTVQFLKLRAWRVVIEPKNRVALLIHQKLTKHIPLLNLQSVS</sequence>
<feature type="non-terminal residue" evidence="12">
    <location>
        <position position="1"/>
    </location>
</feature>
<dbReference type="PANTHER" id="PTHR46264:SF4">
    <property type="entry name" value="TYROSINE--TRNA LIGASE, CYTOPLASMIC"/>
    <property type="match status" value="1"/>
</dbReference>
<dbReference type="AlphaFoldDB" id="A0AA88UFE8"/>
<dbReference type="InterPro" id="IPR050489">
    <property type="entry name" value="Tyr-tRNA_synthase"/>
</dbReference>
<evidence type="ECO:0000256" key="8">
    <source>
        <dbReference type="ARBA" id="ARBA00023146"/>
    </source>
</evidence>
<dbReference type="GO" id="GO:0005737">
    <property type="term" value="C:cytoplasm"/>
    <property type="evidence" value="ECO:0007669"/>
    <property type="project" value="TreeGrafter"/>
</dbReference>